<organism evidence="2 3">
    <name type="scientific">Durusdinium trenchii</name>
    <dbReference type="NCBI Taxonomy" id="1381693"/>
    <lineage>
        <taxon>Eukaryota</taxon>
        <taxon>Sar</taxon>
        <taxon>Alveolata</taxon>
        <taxon>Dinophyceae</taxon>
        <taxon>Suessiales</taxon>
        <taxon>Symbiodiniaceae</taxon>
        <taxon>Durusdinium</taxon>
    </lineage>
</organism>
<proteinExistence type="predicted"/>
<evidence type="ECO:0000313" key="2">
    <source>
        <dbReference type="EMBL" id="CAK9087501.1"/>
    </source>
</evidence>
<evidence type="ECO:0000256" key="1">
    <source>
        <dbReference type="SAM" id="MobiDB-lite"/>
    </source>
</evidence>
<feature type="region of interest" description="Disordered" evidence="1">
    <location>
        <begin position="1"/>
        <end position="85"/>
    </location>
</feature>
<comment type="caution">
    <text evidence="2">The sequence shown here is derived from an EMBL/GenBank/DDBJ whole genome shotgun (WGS) entry which is preliminary data.</text>
</comment>
<gene>
    <name evidence="2" type="ORF">CCMP2556_LOCUS42302</name>
</gene>
<reference evidence="2 3" key="1">
    <citation type="submission" date="2024-02" db="EMBL/GenBank/DDBJ databases">
        <authorList>
            <person name="Chen Y."/>
            <person name="Shah S."/>
            <person name="Dougan E. K."/>
            <person name="Thang M."/>
            <person name="Chan C."/>
        </authorList>
    </citation>
    <scope>NUCLEOTIDE SEQUENCE [LARGE SCALE GENOMIC DNA]</scope>
</reference>
<keyword evidence="3" id="KW-1185">Reference proteome</keyword>
<protein>
    <submittedName>
        <fullName evidence="2">Uncharacterized protein</fullName>
    </submittedName>
</protein>
<dbReference type="EMBL" id="CAXAMN010024539">
    <property type="protein sequence ID" value="CAK9087501.1"/>
    <property type="molecule type" value="Genomic_DNA"/>
</dbReference>
<accession>A0ABP0QK23</accession>
<name>A0ABP0QK23_9DINO</name>
<sequence>MSPEAAEAAAPTVPTTMLDDGPEADRAAPTVPVPATLLDDDDGGFKEAAQAAPTVPTTLLDNDGAKEAAPAAPPVPATLLDDDDGLKEAAPTVPTTSLLDDDAKEAAQAAPAVPATLLDGEKPLDEFEKHLMQLGRGAHGDQCEDASSAAKAATQEVASLEDYFDFFNFALKRVLQWNTSSDSSGCSGSAFMDDDDEITHRVDVQTLVSRMQDFSMSTAYSGVGAPEATLLTLCHHLGKFYGSQVCPPQMIFQMEYDEACREELKLYDSTYANPPPKNAHVAQADSGACIFGDLNSFYHPQLQETIEYLKKRPDLALEILAKSVASGEACVTRGYCYKHNRTCPLNLSCKLKILCEKL</sequence>
<evidence type="ECO:0000313" key="3">
    <source>
        <dbReference type="Proteomes" id="UP001642484"/>
    </source>
</evidence>
<dbReference type="Proteomes" id="UP001642484">
    <property type="component" value="Unassembled WGS sequence"/>
</dbReference>
<feature type="compositionally biased region" description="Low complexity" evidence="1">
    <location>
        <begin position="1"/>
        <end position="11"/>
    </location>
</feature>